<sequence>WQYDSIFLNFFSQIISQKKSERLIAYVLSLFSFVFFSRLNNKSLMDTSLYGFYAHGNPIEFFICDSN</sequence>
<name>A0ABQ8J047_DERPT</name>
<proteinExistence type="predicted"/>
<accession>A0ABQ8J047</accession>
<reference evidence="1 2" key="2">
    <citation type="journal article" date="2022" name="Mol. Biol. Evol.">
        <title>Comparative Genomics Reveals Insights into the Divergent Evolution of Astigmatic Mites and Household Pest Adaptations.</title>
        <authorList>
            <person name="Xiong Q."/>
            <person name="Wan A.T."/>
            <person name="Liu X."/>
            <person name="Fung C.S."/>
            <person name="Xiao X."/>
            <person name="Malainual N."/>
            <person name="Hou J."/>
            <person name="Wang L."/>
            <person name="Wang M."/>
            <person name="Yang K.Y."/>
            <person name="Cui Y."/>
            <person name="Leung E.L."/>
            <person name="Nong W."/>
            <person name="Shin S.K."/>
            <person name="Au S.W."/>
            <person name="Jeong K.Y."/>
            <person name="Chew F.T."/>
            <person name="Hui J.H."/>
            <person name="Leung T.F."/>
            <person name="Tungtrongchitr A."/>
            <person name="Zhong N."/>
            <person name="Liu Z."/>
            <person name="Tsui S.K."/>
        </authorList>
    </citation>
    <scope>NUCLEOTIDE SEQUENCE [LARGE SCALE GENOMIC DNA]</scope>
    <source>
        <strain evidence="1">Derp</strain>
    </source>
</reference>
<evidence type="ECO:0000313" key="1">
    <source>
        <dbReference type="EMBL" id="KAH9415929.1"/>
    </source>
</evidence>
<dbReference type="Proteomes" id="UP000887458">
    <property type="component" value="Unassembled WGS sequence"/>
</dbReference>
<gene>
    <name evidence="1" type="ORF">DERP_000423</name>
</gene>
<dbReference type="EMBL" id="NJHN03000095">
    <property type="protein sequence ID" value="KAH9415929.1"/>
    <property type="molecule type" value="Genomic_DNA"/>
</dbReference>
<reference evidence="1 2" key="1">
    <citation type="journal article" date="2018" name="J. Allergy Clin. Immunol.">
        <title>High-quality assembly of Dermatophagoides pteronyssinus genome and transcriptome reveals a wide range of novel allergens.</title>
        <authorList>
            <person name="Liu X.Y."/>
            <person name="Yang K.Y."/>
            <person name="Wang M.Q."/>
            <person name="Kwok J.S."/>
            <person name="Zeng X."/>
            <person name="Yang Z."/>
            <person name="Xiao X.J."/>
            <person name="Lau C.P."/>
            <person name="Li Y."/>
            <person name="Huang Z.M."/>
            <person name="Ba J.G."/>
            <person name="Yim A.K."/>
            <person name="Ouyang C.Y."/>
            <person name="Ngai S.M."/>
            <person name="Chan T.F."/>
            <person name="Leung E.L."/>
            <person name="Liu L."/>
            <person name="Liu Z.G."/>
            <person name="Tsui S.K."/>
        </authorList>
    </citation>
    <scope>NUCLEOTIDE SEQUENCE [LARGE SCALE GENOMIC DNA]</scope>
    <source>
        <strain evidence="1">Derp</strain>
    </source>
</reference>
<evidence type="ECO:0000313" key="2">
    <source>
        <dbReference type="Proteomes" id="UP000887458"/>
    </source>
</evidence>
<feature type="non-terminal residue" evidence="1">
    <location>
        <position position="1"/>
    </location>
</feature>
<comment type="caution">
    <text evidence="1">The sequence shown here is derived from an EMBL/GenBank/DDBJ whole genome shotgun (WGS) entry which is preliminary data.</text>
</comment>
<keyword evidence="2" id="KW-1185">Reference proteome</keyword>
<protein>
    <submittedName>
        <fullName evidence="1">Uncharacterized protein</fullName>
    </submittedName>
</protein>
<feature type="non-terminal residue" evidence="1">
    <location>
        <position position="67"/>
    </location>
</feature>
<organism evidence="1 2">
    <name type="scientific">Dermatophagoides pteronyssinus</name>
    <name type="common">European house dust mite</name>
    <dbReference type="NCBI Taxonomy" id="6956"/>
    <lineage>
        <taxon>Eukaryota</taxon>
        <taxon>Metazoa</taxon>
        <taxon>Ecdysozoa</taxon>
        <taxon>Arthropoda</taxon>
        <taxon>Chelicerata</taxon>
        <taxon>Arachnida</taxon>
        <taxon>Acari</taxon>
        <taxon>Acariformes</taxon>
        <taxon>Sarcoptiformes</taxon>
        <taxon>Astigmata</taxon>
        <taxon>Psoroptidia</taxon>
        <taxon>Analgoidea</taxon>
        <taxon>Pyroglyphidae</taxon>
        <taxon>Dermatophagoidinae</taxon>
        <taxon>Dermatophagoides</taxon>
    </lineage>
</organism>